<dbReference type="KEGG" id="lab:LA76x_2151"/>
<evidence type="ECO:0000313" key="2">
    <source>
        <dbReference type="EMBL" id="ALN80290.1"/>
    </source>
</evidence>
<evidence type="ECO:0000256" key="1">
    <source>
        <dbReference type="SAM" id="MobiDB-lite"/>
    </source>
</evidence>
<proteinExistence type="predicted"/>
<dbReference type="AlphaFoldDB" id="A0A0S2F9Q2"/>
<dbReference type="Proteomes" id="UP000060787">
    <property type="component" value="Chromosome"/>
</dbReference>
<gene>
    <name evidence="2" type="ORF">LA76x_2151</name>
</gene>
<name>A0A0S2F9Q2_LYSAN</name>
<reference evidence="2 3" key="1">
    <citation type="journal article" date="2015" name="BMC Genomics">
        <title>Comparative genomics and metabolic profiling of the genus Lysobacter.</title>
        <authorList>
            <person name="de Bruijn I."/>
            <person name="Cheng X."/>
            <person name="de Jager V."/>
            <person name="Exposito R.G."/>
            <person name="Watrous J."/>
            <person name="Patel N."/>
            <person name="Postma J."/>
            <person name="Dorrestein P.C."/>
            <person name="Kobayashi D."/>
            <person name="Raaijmakers J.M."/>
        </authorList>
    </citation>
    <scope>NUCLEOTIDE SEQUENCE [LARGE SCALE GENOMIC DNA]</scope>
    <source>
        <strain evidence="2 3">76</strain>
    </source>
</reference>
<feature type="region of interest" description="Disordered" evidence="1">
    <location>
        <begin position="1"/>
        <end position="31"/>
    </location>
</feature>
<organism evidence="2 3">
    <name type="scientific">Lysobacter antibioticus</name>
    <dbReference type="NCBI Taxonomy" id="84531"/>
    <lineage>
        <taxon>Bacteria</taxon>
        <taxon>Pseudomonadati</taxon>
        <taxon>Pseudomonadota</taxon>
        <taxon>Gammaproteobacteria</taxon>
        <taxon>Lysobacterales</taxon>
        <taxon>Lysobacteraceae</taxon>
        <taxon>Lysobacter</taxon>
    </lineage>
</organism>
<dbReference type="PATRIC" id="fig|84531.8.peg.2169"/>
<dbReference type="EMBL" id="CP011129">
    <property type="protein sequence ID" value="ALN80290.1"/>
    <property type="molecule type" value="Genomic_DNA"/>
</dbReference>
<evidence type="ECO:0000313" key="3">
    <source>
        <dbReference type="Proteomes" id="UP000060787"/>
    </source>
</evidence>
<accession>A0A0S2F9Q2</accession>
<keyword evidence="3" id="KW-1185">Reference proteome</keyword>
<sequence>MLLGRSGASRDKRSGEVPRLRSQAGSATYKKQAPIARASVIALG</sequence>
<protein>
    <submittedName>
        <fullName evidence="2">Uncharacterized protein</fullName>
    </submittedName>
</protein>
<dbReference type="STRING" id="84531.LA76x_2151"/>
<feature type="compositionally biased region" description="Basic and acidic residues" evidence="1">
    <location>
        <begin position="8"/>
        <end position="19"/>
    </location>
</feature>